<dbReference type="PROSITE" id="PS00107">
    <property type="entry name" value="PROTEIN_KINASE_ATP"/>
    <property type="match status" value="1"/>
</dbReference>
<proteinExistence type="inferred from homology"/>
<dbReference type="AlphaFoldDB" id="A0A7N8XQ86"/>
<dbReference type="Gene3D" id="3.30.505.10">
    <property type="entry name" value="SH2 domain"/>
    <property type="match status" value="1"/>
</dbReference>
<evidence type="ECO:0000256" key="11">
    <source>
        <dbReference type="PROSITE-ProRule" id="PRU00191"/>
    </source>
</evidence>
<dbReference type="Gene3D" id="3.30.200.20">
    <property type="entry name" value="Phosphorylase Kinase, domain 1"/>
    <property type="match status" value="1"/>
</dbReference>
<sequence length="548" mass="61567">MGAGKSKPKELGQRSMSLDGTISTGSDSGHFHHLGPAQQTQTPNRSPAVGTGRRGHQGQHQLAPTNTPELALFGGVDHTGTLTSPQRGPLSGGVTTFVALYDYESRTVSDLTFRKGDRLQIVNNTDMRFSWDWWLARSLTTGESGYIPSNYVAPSDSIQAEEWYFGKITRRDSERLLLNLQNRRGTFLVRESETTKGAYCLSVLDYDNTKGLNVKHYKIRKLDSGGFYITSRTQFTSLQQLVFHYRKHSDGLCHALTDVCPVAKPQTQGLARDAWEIPRESLRLDVKLGQGCFGEVWMGTWNGTTRVAIKTLKPGTMSPEAFLQEAQVMKKLRHEKLVQLYAVVSEEPIYIVTEYMSQGSLLDFLKGEAGKMLRLPQLVDMAAQIAAGMAYVERMNYVHRDLRSANILVGDNLVCKVADFGLARLIEDNEYTARQGAKFPIKWTAPEAALYGRFTIKSDVWSFGVLLTELATKGRVPYPGMVNREVLDQVERGYRMPCPAECPSSLHELMLSCWRKDPEERPTFEYLQGFLEDYFTSTEPQYQPGENL</sequence>
<dbReference type="SUPFAM" id="SSF50044">
    <property type="entry name" value="SH3-domain"/>
    <property type="match status" value="1"/>
</dbReference>
<reference evidence="19" key="2">
    <citation type="submission" date="2025-09" db="UniProtKB">
        <authorList>
            <consortium name="Ensembl"/>
        </authorList>
    </citation>
    <scope>IDENTIFICATION</scope>
</reference>
<accession>A0A7N8XQ86</accession>
<dbReference type="InterPro" id="IPR000719">
    <property type="entry name" value="Prot_kinase_dom"/>
</dbReference>
<feature type="region of interest" description="Disordered" evidence="15">
    <location>
        <begin position="70"/>
        <end position="89"/>
    </location>
</feature>
<feature type="domain" description="SH2" evidence="16">
    <location>
        <begin position="163"/>
        <end position="260"/>
    </location>
</feature>
<dbReference type="InterPro" id="IPR036028">
    <property type="entry name" value="SH3-like_dom_sf"/>
</dbReference>
<dbReference type="FunFam" id="3.30.505.10:FF:000001">
    <property type="entry name" value="Tyrosine-protein kinase"/>
    <property type="match status" value="1"/>
</dbReference>
<dbReference type="Pfam" id="PF00018">
    <property type="entry name" value="SH3_1"/>
    <property type="match status" value="1"/>
</dbReference>
<dbReference type="InterPro" id="IPR017441">
    <property type="entry name" value="Protein_kinase_ATP_BS"/>
</dbReference>
<dbReference type="InterPro" id="IPR008266">
    <property type="entry name" value="Tyr_kinase_AS"/>
</dbReference>
<dbReference type="InterPro" id="IPR001452">
    <property type="entry name" value="SH3_domain"/>
</dbReference>
<dbReference type="PRINTS" id="PR00401">
    <property type="entry name" value="SH2DOMAIN"/>
</dbReference>
<evidence type="ECO:0000256" key="9">
    <source>
        <dbReference type="ARBA" id="ARBA00023288"/>
    </source>
</evidence>
<dbReference type="Gene3D" id="1.10.510.10">
    <property type="entry name" value="Transferase(Phosphotransferase) domain 1"/>
    <property type="match status" value="1"/>
</dbReference>
<evidence type="ECO:0000259" key="16">
    <source>
        <dbReference type="PROSITE" id="PS50001"/>
    </source>
</evidence>
<dbReference type="PRINTS" id="PR00109">
    <property type="entry name" value="TYRKINASE"/>
</dbReference>
<feature type="domain" description="Protein kinase" evidence="18">
    <location>
        <begin position="282"/>
        <end position="535"/>
    </location>
</feature>
<feature type="domain" description="SH3" evidence="17">
    <location>
        <begin position="92"/>
        <end position="157"/>
    </location>
</feature>
<dbReference type="Proteomes" id="UP000261640">
    <property type="component" value="Unplaced"/>
</dbReference>
<feature type="region of interest" description="Disordered" evidence="15">
    <location>
        <begin position="1"/>
        <end position="63"/>
    </location>
</feature>
<dbReference type="SUPFAM" id="SSF55550">
    <property type="entry name" value="SH2 domain"/>
    <property type="match status" value="1"/>
</dbReference>
<evidence type="ECO:0000256" key="1">
    <source>
        <dbReference type="ARBA" id="ARBA00022443"/>
    </source>
</evidence>
<feature type="binding site" evidence="13">
    <location>
        <position position="310"/>
    </location>
    <ligand>
        <name>ATP</name>
        <dbReference type="ChEBI" id="CHEBI:30616"/>
    </ligand>
</feature>
<name>A0A7N8XQ86_9TELE</name>
<dbReference type="Gene3D" id="2.30.30.40">
    <property type="entry name" value="SH3 Domains"/>
    <property type="match status" value="1"/>
</dbReference>
<evidence type="ECO:0000256" key="4">
    <source>
        <dbReference type="ARBA" id="ARBA00022707"/>
    </source>
</evidence>
<dbReference type="FunFam" id="1.10.510.10:FF:000553">
    <property type="entry name" value="Tyrosine-protein kinase"/>
    <property type="match status" value="1"/>
</dbReference>
<dbReference type="GeneTree" id="ENSGT00940000158250"/>
<keyword evidence="2" id="KW-0597">Phosphoprotein</keyword>
<dbReference type="SMART" id="SM00252">
    <property type="entry name" value="SH2"/>
    <property type="match status" value="1"/>
</dbReference>
<evidence type="ECO:0000256" key="10">
    <source>
        <dbReference type="ARBA" id="ARBA00051245"/>
    </source>
</evidence>
<evidence type="ECO:0000256" key="6">
    <source>
        <dbReference type="ARBA" id="ARBA00022777"/>
    </source>
</evidence>
<dbReference type="Ensembl" id="ENSMAMT00000055139.1">
    <property type="protein sequence ID" value="ENSMAMP00000052392.1"/>
    <property type="gene ID" value="ENSMAMG00000005682.2"/>
</dbReference>
<evidence type="ECO:0000259" key="18">
    <source>
        <dbReference type="PROSITE" id="PS50011"/>
    </source>
</evidence>
<dbReference type="SMART" id="SM00326">
    <property type="entry name" value="SH3"/>
    <property type="match status" value="1"/>
</dbReference>
<keyword evidence="11" id="KW-0727">SH2 domain</keyword>
<dbReference type="InterPro" id="IPR001245">
    <property type="entry name" value="Ser-Thr/Tyr_kinase_cat_dom"/>
</dbReference>
<dbReference type="Pfam" id="PF07714">
    <property type="entry name" value="PK_Tyr_Ser-Thr"/>
    <property type="match status" value="1"/>
</dbReference>
<keyword evidence="6 14" id="KW-0418">Kinase</keyword>
<dbReference type="InterPro" id="IPR000980">
    <property type="entry name" value="SH2"/>
</dbReference>
<dbReference type="InterPro" id="IPR036860">
    <property type="entry name" value="SH2_dom_sf"/>
</dbReference>
<comment type="catalytic activity">
    <reaction evidence="10 14">
        <text>L-tyrosyl-[protein] + ATP = O-phospho-L-tyrosyl-[protein] + ADP + H(+)</text>
        <dbReference type="Rhea" id="RHEA:10596"/>
        <dbReference type="Rhea" id="RHEA-COMP:10136"/>
        <dbReference type="Rhea" id="RHEA-COMP:20101"/>
        <dbReference type="ChEBI" id="CHEBI:15378"/>
        <dbReference type="ChEBI" id="CHEBI:30616"/>
        <dbReference type="ChEBI" id="CHEBI:46858"/>
        <dbReference type="ChEBI" id="CHEBI:61978"/>
        <dbReference type="ChEBI" id="CHEBI:456216"/>
        <dbReference type="EC" id="2.7.10.2"/>
    </reaction>
</comment>
<dbReference type="InterPro" id="IPR020635">
    <property type="entry name" value="Tyr_kinase_cat_dom"/>
</dbReference>
<dbReference type="PROSITE" id="PS50001">
    <property type="entry name" value="SH2"/>
    <property type="match status" value="1"/>
</dbReference>
<keyword evidence="3 14" id="KW-0808">Transferase</keyword>
<evidence type="ECO:0000256" key="2">
    <source>
        <dbReference type="ARBA" id="ARBA00022553"/>
    </source>
</evidence>
<dbReference type="PROSITE" id="PS00109">
    <property type="entry name" value="PROTEIN_KINASE_TYR"/>
    <property type="match status" value="1"/>
</dbReference>
<dbReference type="CDD" id="cd10365">
    <property type="entry name" value="SH2_Src_Src"/>
    <property type="match status" value="1"/>
</dbReference>
<keyword evidence="1 12" id="KW-0728">SH3 domain</keyword>
<dbReference type="InterPro" id="IPR011009">
    <property type="entry name" value="Kinase-like_dom_sf"/>
</dbReference>
<evidence type="ECO:0000256" key="15">
    <source>
        <dbReference type="SAM" id="MobiDB-lite"/>
    </source>
</evidence>
<keyword evidence="20" id="KW-1185">Reference proteome</keyword>
<keyword evidence="7 13" id="KW-0067">ATP-binding</keyword>
<dbReference type="Pfam" id="PF00017">
    <property type="entry name" value="SH2"/>
    <property type="match status" value="1"/>
</dbReference>
<evidence type="ECO:0000256" key="7">
    <source>
        <dbReference type="ARBA" id="ARBA00022840"/>
    </source>
</evidence>
<evidence type="ECO:0000313" key="19">
    <source>
        <dbReference type="Ensembl" id="ENSMAMP00000052392.1"/>
    </source>
</evidence>
<evidence type="ECO:0000256" key="5">
    <source>
        <dbReference type="ARBA" id="ARBA00022741"/>
    </source>
</evidence>
<dbReference type="CDD" id="cd05071">
    <property type="entry name" value="PTKc_Src"/>
    <property type="match status" value="1"/>
</dbReference>
<evidence type="ECO:0000256" key="13">
    <source>
        <dbReference type="PROSITE-ProRule" id="PRU10141"/>
    </source>
</evidence>
<keyword evidence="8 14" id="KW-0829">Tyrosine-protein kinase</keyword>
<dbReference type="FunFam" id="3.30.200.20:FF:000016">
    <property type="entry name" value="Tyrosine-protein kinase"/>
    <property type="match status" value="1"/>
</dbReference>
<organism evidence="19 20">
    <name type="scientific">Mastacembelus armatus</name>
    <name type="common">zig-zag eel</name>
    <dbReference type="NCBI Taxonomy" id="205130"/>
    <lineage>
        <taxon>Eukaryota</taxon>
        <taxon>Metazoa</taxon>
        <taxon>Chordata</taxon>
        <taxon>Craniata</taxon>
        <taxon>Vertebrata</taxon>
        <taxon>Euteleostomi</taxon>
        <taxon>Actinopterygii</taxon>
        <taxon>Neopterygii</taxon>
        <taxon>Teleostei</taxon>
        <taxon>Neoteleostei</taxon>
        <taxon>Acanthomorphata</taxon>
        <taxon>Anabantaria</taxon>
        <taxon>Synbranchiformes</taxon>
        <taxon>Mastacembelidae</taxon>
        <taxon>Mastacembelus</taxon>
    </lineage>
</organism>
<evidence type="ECO:0000256" key="8">
    <source>
        <dbReference type="ARBA" id="ARBA00023137"/>
    </source>
</evidence>
<keyword evidence="9" id="KW-0449">Lipoprotein</keyword>
<dbReference type="GO" id="GO:0004715">
    <property type="term" value="F:non-membrane spanning protein tyrosine kinase activity"/>
    <property type="evidence" value="ECO:0007669"/>
    <property type="project" value="UniProtKB-EC"/>
</dbReference>
<evidence type="ECO:0000256" key="14">
    <source>
        <dbReference type="RuleBase" id="RU362096"/>
    </source>
</evidence>
<dbReference type="SMART" id="SM00219">
    <property type="entry name" value="TyrKc"/>
    <property type="match status" value="1"/>
</dbReference>
<keyword evidence="5 13" id="KW-0547">Nucleotide-binding</keyword>
<dbReference type="SUPFAM" id="SSF56112">
    <property type="entry name" value="Protein kinase-like (PK-like)"/>
    <property type="match status" value="1"/>
</dbReference>
<evidence type="ECO:0000256" key="3">
    <source>
        <dbReference type="ARBA" id="ARBA00022679"/>
    </source>
</evidence>
<keyword evidence="4" id="KW-0519">Myristate</keyword>
<evidence type="ECO:0000256" key="12">
    <source>
        <dbReference type="PROSITE-ProRule" id="PRU00192"/>
    </source>
</evidence>
<dbReference type="PROSITE" id="PS50011">
    <property type="entry name" value="PROTEIN_KINASE_DOM"/>
    <property type="match status" value="1"/>
</dbReference>
<feature type="compositionally biased region" description="Polar residues" evidence="15">
    <location>
        <begin position="14"/>
        <end position="27"/>
    </location>
</feature>
<reference evidence="19" key="1">
    <citation type="submission" date="2025-08" db="UniProtKB">
        <authorList>
            <consortium name="Ensembl"/>
        </authorList>
    </citation>
    <scope>IDENTIFICATION</scope>
</reference>
<dbReference type="GO" id="GO:0005524">
    <property type="term" value="F:ATP binding"/>
    <property type="evidence" value="ECO:0007669"/>
    <property type="project" value="UniProtKB-UniRule"/>
</dbReference>
<dbReference type="PRINTS" id="PR00452">
    <property type="entry name" value="SH3DOMAIN"/>
</dbReference>
<protein>
    <recommendedName>
        <fullName evidence="14">Tyrosine-protein kinase</fullName>
        <ecNumber evidence="14">2.7.10.2</ecNumber>
    </recommendedName>
</protein>
<dbReference type="EC" id="2.7.10.2" evidence="14"/>
<dbReference type="PANTHER" id="PTHR24418">
    <property type="entry name" value="TYROSINE-PROTEIN KINASE"/>
    <property type="match status" value="1"/>
</dbReference>
<evidence type="ECO:0000259" key="17">
    <source>
        <dbReference type="PROSITE" id="PS50002"/>
    </source>
</evidence>
<evidence type="ECO:0000313" key="20">
    <source>
        <dbReference type="Proteomes" id="UP000261640"/>
    </source>
</evidence>
<comment type="similarity">
    <text evidence="14">Belongs to the protein kinase superfamily. Tyr protein kinase family.</text>
</comment>
<dbReference type="InterPro" id="IPR050198">
    <property type="entry name" value="Non-receptor_tyrosine_kinases"/>
</dbReference>
<dbReference type="PROSITE" id="PS50002">
    <property type="entry name" value="SH3"/>
    <property type="match status" value="1"/>
</dbReference>